<name>E4WZI5_OIKDI</name>
<dbReference type="OrthoDB" id="10380123at2759"/>
<feature type="coiled-coil region" evidence="1">
    <location>
        <begin position="73"/>
        <end position="100"/>
    </location>
</feature>
<dbReference type="EMBL" id="FN653019">
    <property type="protein sequence ID" value="CBY22581.1"/>
    <property type="molecule type" value="Genomic_DNA"/>
</dbReference>
<organism evidence="2">
    <name type="scientific">Oikopleura dioica</name>
    <name type="common">Tunicate</name>
    <dbReference type="NCBI Taxonomy" id="34765"/>
    <lineage>
        <taxon>Eukaryota</taxon>
        <taxon>Metazoa</taxon>
        <taxon>Chordata</taxon>
        <taxon>Tunicata</taxon>
        <taxon>Appendicularia</taxon>
        <taxon>Copelata</taxon>
        <taxon>Oikopleuridae</taxon>
        <taxon>Oikopleura</taxon>
    </lineage>
</organism>
<sequence length="181" mass="20417">MTEVLYPAVSLPKAEPEIKNANVKPSVIRNWQRFIDFILRHLSQITLSYESWAAEEETLFCAALEFIEKLEGAALSLSDLKKMAKKLKELKEKADLANVDKYGDPIPGAENPNPDPSPIFSYLDLMCRLKNLSTVAGDFQKSLKKNNVAGLEDQAQVQKFWKALCLPRIDLSQISMKVNFT</sequence>
<keyword evidence="3" id="KW-1185">Reference proteome</keyword>
<evidence type="ECO:0000313" key="3">
    <source>
        <dbReference type="Proteomes" id="UP000001307"/>
    </source>
</evidence>
<reference evidence="2" key="1">
    <citation type="journal article" date="2010" name="Science">
        <title>Plasticity of animal genome architecture unmasked by rapid evolution of a pelagic tunicate.</title>
        <authorList>
            <person name="Denoeud F."/>
            <person name="Henriet S."/>
            <person name="Mungpakdee S."/>
            <person name="Aury J.M."/>
            <person name="Da Silva C."/>
            <person name="Brinkmann H."/>
            <person name="Mikhaleva J."/>
            <person name="Olsen L.C."/>
            <person name="Jubin C."/>
            <person name="Canestro C."/>
            <person name="Bouquet J.M."/>
            <person name="Danks G."/>
            <person name="Poulain J."/>
            <person name="Campsteijn C."/>
            <person name="Adamski M."/>
            <person name="Cross I."/>
            <person name="Yadetie F."/>
            <person name="Muffato M."/>
            <person name="Louis A."/>
            <person name="Butcher S."/>
            <person name="Tsagkogeorga G."/>
            <person name="Konrad A."/>
            <person name="Singh S."/>
            <person name="Jensen M.F."/>
            <person name="Cong E.H."/>
            <person name="Eikeseth-Otteraa H."/>
            <person name="Noel B."/>
            <person name="Anthouard V."/>
            <person name="Porcel B.M."/>
            <person name="Kachouri-Lafond R."/>
            <person name="Nishino A."/>
            <person name="Ugolini M."/>
            <person name="Chourrout P."/>
            <person name="Nishida H."/>
            <person name="Aasland R."/>
            <person name="Huzurbazar S."/>
            <person name="Westhof E."/>
            <person name="Delsuc F."/>
            <person name="Lehrach H."/>
            <person name="Reinhardt R."/>
            <person name="Weissenbach J."/>
            <person name="Roy S.W."/>
            <person name="Artiguenave F."/>
            <person name="Postlethwait J.H."/>
            <person name="Manak J.R."/>
            <person name="Thompson E.M."/>
            <person name="Jaillon O."/>
            <person name="Du Pasquier L."/>
            <person name="Boudinot P."/>
            <person name="Liberles D.A."/>
            <person name="Volff J.N."/>
            <person name="Philippe H."/>
            <person name="Lenhard B."/>
            <person name="Roest Crollius H."/>
            <person name="Wincker P."/>
            <person name="Chourrout D."/>
        </authorList>
    </citation>
    <scope>NUCLEOTIDE SEQUENCE [LARGE SCALE GENOMIC DNA]</scope>
</reference>
<gene>
    <name evidence="2" type="ORF">GSOID_T00013346001</name>
</gene>
<accession>E4WZI5</accession>
<dbReference type="AlphaFoldDB" id="E4WZI5"/>
<keyword evidence="1" id="KW-0175">Coiled coil</keyword>
<protein>
    <submittedName>
        <fullName evidence="2">Uncharacterized protein</fullName>
    </submittedName>
</protein>
<dbReference type="InParanoid" id="E4WZI5"/>
<evidence type="ECO:0000313" key="2">
    <source>
        <dbReference type="EMBL" id="CBY22581.1"/>
    </source>
</evidence>
<proteinExistence type="predicted"/>
<dbReference type="Proteomes" id="UP000001307">
    <property type="component" value="Unassembled WGS sequence"/>
</dbReference>
<evidence type="ECO:0000256" key="1">
    <source>
        <dbReference type="SAM" id="Coils"/>
    </source>
</evidence>